<evidence type="ECO:0000256" key="4">
    <source>
        <dbReference type="RuleBase" id="RU000411"/>
    </source>
</evidence>
<feature type="signal peptide" evidence="5">
    <location>
        <begin position="1"/>
        <end position="16"/>
    </location>
</feature>
<dbReference type="CDD" id="cd19955">
    <property type="entry name" value="serpin48-like_insects"/>
    <property type="match status" value="1"/>
</dbReference>
<evidence type="ECO:0000256" key="2">
    <source>
        <dbReference type="ARBA" id="ARBA00022690"/>
    </source>
</evidence>
<organism evidence="7 8">
    <name type="scientific">Zophobas morio</name>
    <dbReference type="NCBI Taxonomy" id="2755281"/>
    <lineage>
        <taxon>Eukaryota</taxon>
        <taxon>Metazoa</taxon>
        <taxon>Ecdysozoa</taxon>
        <taxon>Arthropoda</taxon>
        <taxon>Hexapoda</taxon>
        <taxon>Insecta</taxon>
        <taxon>Pterygota</taxon>
        <taxon>Neoptera</taxon>
        <taxon>Endopterygota</taxon>
        <taxon>Coleoptera</taxon>
        <taxon>Polyphaga</taxon>
        <taxon>Cucujiformia</taxon>
        <taxon>Tenebrionidae</taxon>
        <taxon>Zophobas</taxon>
    </lineage>
</organism>
<dbReference type="InterPro" id="IPR036186">
    <property type="entry name" value="Serpin_sf"/>
</dbReference>
<dbReference type="InterPro" id="IPR042185">
    <property type="entry name" value="Serpin_sf_2"/>
</dbReference>
<dbReference type="SMART" id="SM00093">
    <property type="entry name" value="SERPIN"/>
    <property type="match status" value="1"/>
</dbReference>
<evidence type="ECO:0000256" key="5">
    <source>
        <dbReference type="SAM" id="SignalP"/>
    </source>
</evidence>
<dbReference type="PANTHER" id="PTHR11461">
    <property type="entry name" value="SERINE PROTEASE INHIBITOR, SERPIN"/>
    <property type="match status" value="1"/>
</dbReference>
<dbReference type="AlphaFoldDB" id="A0AA38M5T9"/>
<dbReference type="Gene3D" id="2.30.39.10">
    <property type="entry name" value="Alpha-1-antitrypsin, domain 1"/>
    <property type="match status" value="1"/>
</dbReference>
<evidence type="ECO:0000256" key="3">
    <source>
        <dbReference type="ARBA" id="ARBA00022900"/>
    </source>
</evidence>
<accession>A0AA38M5T9</accession>
<dbReference type="PROSITE" id="PS00284">
    <property type="entry name" value="SERPIN"/>
    <property type="match status" value="1"/>
</dbReference>
<name>A0AA38M5T9_9CUCU</name>
<gene>
    <name evidence="7" type="ORF">Zmor_022307</name>
</gene>
<dbReference type="GO" id="GO:0004867">
    <property type="term" value="F:serine-type endopeptidase inhibitor activity"/>
    <property type="evidence" value="ECO:0007669"/>
    <property type="project" value="UniProtKB-KW"/>
</dbReference>
<feature type="domain" description="Serpin" evidence="6">
    <location>
        <begin position="33"/>
        <end position="388"/>
    </location>
</feature>
<keyword evidence="5" id="KW-0732">Signal</keyword>
<dbReference type="EMBL" id="JALNTZ010000007">
    <property type="protein sequence ID" value="KAJ3644586.1"/>
    <property type="molecule type" value="Genomic_DNA"/>
</dbReference>
<evidence type="ECO:0000259" key="6">
    <source>
        <dbReference type="SMART" id="SM00093"/>
    </source>
</evidence>
<dbReference type="Gene3D" id="3.30.497.10">
    <property type="entry name" value="Antithrombin, subunit I, domain 2"/>
    <property type="match status" value="1"/>
</dbReference>
<sequence length="391" mass="43522">MHTLFYFVVALAAALADDSQIDEFTTGSRLFTGDVYTQLLSESTANIVVSPFSAETIVALTQSGAQGATGDEIRAALHLPDTKEETENAIRAVLPTVHSDYIALTTANKIFVENNYAIKDDFQKVAKEVYQADFQNIEFGDSEEAAAEINKWVEDNTGDKIHELVKPDDLDGSTKIVLVNALYFQGNWTIPFDPVFTNKTKFFTSLDSTVDALSMYKESEQLNYYASDELDAQILEIPFQGEEATMTFVLPNQKDGIALLERQIEKALITPKYTQEFVQVVLPKFKIESTINFKDVLQKLGVQKAFDFVEADFSGIAGEQGELFIGQAKQKTYIDVNEIGVEAAAATEIEGNDSLPPPATKFFVADHPFMFYIKINDIVLFEGRVLVPEYE</sequence>
<dbReference type="SUPFAM" id="SSF56574">
    <property type="entry name" value="Serpins"/>
    <property type="match status" value="1"/>
</dbReference>
<dbReference type="InterPro" id="IPR023795">
    <property type="entry name" value="Serpin_CS"/>
</dbReference>
<keyword evidence="8" id="KW-1185">Reference proteome</keyword>
<feature type="chain" id="PRO_5041411339" description="Serpin domain-containing protein" evidence="5">
    <location>
        <begin position="17"/>
        <end position="391"/>
    </location>
</feature>
<keyword evidence="2" id="KW-0646">Protease inhibitor</keyword>
<protein>
    <recommendedName>
        <fullName evidence="6">Serpin domain-containing protein</fullName>
    </recommendedName>
</protein>
<dbReference type="Proteomes" id="UP001168821">
    <property type="component" value="Unassembled WGS sequence"/>
</dbReference>
<dbReference type="Pfam" id="PF00079">
    <property type="entry name" value="Serpin"/>
    <property type="match status" value="1"/>
</dbReference>
<dbReference type="PANTHER" id="PTHR11461:SF211">
    <property type="entry name" value="GH10112P-RELATED"/>
    <property type="match status" value="1"/>
</dbReference>
<comment type="similarity">
    <text evidence="1 4">Belongs to the serpin family.</text>
</comment>
<dbReference type="InterPro" id="IPR000215">
    <property type="entry name" value="Serpin_fam"/>
</dbReference>
<dbReference type="InterPro" id="IPR042178">
    <property type="entry name" value="Serpin_sf_1"/>
</dbReference>
<proteinExistence type="inferred from homology"/>
<dbReference type="InterPro" id="IPR023796">
    <property type="entry name" value="Serpin_dom"/>
</dbReference>
<dbReference type="GO" id="GO:0005615">
    <property type="term" value="C:extracellular space"/>
    <property type="evidence" value="ECO:0007669"/>
    <property type="project" value="InterPro"/>
</dbReference>
<comment type="caution">
    <text evidence="7">The sequence shown here is derived from an EMBL/GenBank/DDBJ whole genome shotgun (WGS) entry which is preliminary data.</text>
</comment>
<reference evidence="7" key="1">
    <citation type="journal article" date="2023" name="G3 (Bethesda)">
        <title>Whole genome assemblies of Zophobas morio and Tenebrio molitor.</title>
        <authorList>
            <person name="Kaur S."/>
            <person name="Stinson S.A."/>
            <person name="diCenzo G.C."/>
        </authorList>
    </citation>
    <scope>NUCLEOTIDE SEQUENCE</scope>
    <source>
        <strain evidence="7">QUZm001</strain>
    </source>
</reference>
<evidence type="ECO:0000313" key="7">
    <source>
        <dbReference type="EMBL" id="KAJ3644586.1"/>
    </source>
</evidence>
<evidence type="ECO:0000313" key="8">
    <source>
        <dbReference type="Proteomes" id="UP001168821"/>
    </source>
</evidence>
<keyword evidence="3" id="KW-0722">Serine protease inhibitor</keyword>
<evidence type="ECO:0000256" key="1">
    <source>
        <dbReference type="ARBA" id="ARBA00009500"/>
    </source>
</evidence>